<reference evidence="4" key="1">
    <citation type="journal article" date="2019" name="Int. J. Syst. Evol. Microbiol.">
        <title>The Global Catalogue of Microorganisms (GCM) 10K type strain sequencing project: providing services to taxonomists for standard genome sequencing and annotation.</title>
        <authorList>
            <consortium name="The Broad Institute Genomics Platform"/>
            <consortium name="The Broad Institute Genome Sequencing Center for Infectious Disease"/>
            <person name="Wu L."/>
            <person name="Ma J."/>
        </authorList>
    </citation>
    <scope>NUCLEOTIDE SEQUENCE [LARGE SCALE GENOMIC DNA]</scope>
    <source>
        <strain evidence="4">TISTR 2466</strain>
    </source>
</reference>
<organism evidence="3 4">
    <name type="scientific">Sporolactobacillus shoreicorticis</name>
    <dbReference type="NCBI Taxonomy" id="1923877"/>
    <lineage>
        <taxon>Bacteria</taxon>
        <taxon>Bacillati</taxon>
        <taxon>Bacillota</taxon>
        <taxon>Bacilli</taxon>
        <taxon>Bacillales</taxon>
        <taxon>Sporolactobacillaceae</taxon>
        <taxon>Sporolactobacillus</taxon>
    </lineage>
</organism>
<keyword evidence="2" id="KW-0203">Cytokinin biosynthesis</keyword>
<accession>A0ABW5S5L5</accession>
<dbReference type="Proteomes" id="UP001597399">
    <property type="component" value="Unassembled WGS sequence"/>
</dbReference>
<protein>
    <recommendedName>
        <fullName evidence="2">Cytokinin riboside 5'-monophosphate phosphoribohydrolase</fullName>
        <ecNumber evidence="2">3.2.2.n1</ecNumber>
    </recommendedName>
</protein>
<dbReference type="InterPro" id="IPR031100">
    <property type="entry name" value="LOG_fam"/>
</dbReference>
<keyword evidence="2" id="KW-0378">Hydrolase</keyword>
<gene>
    <name evidence="3" type="ORF">ACFSUE_15565</name>
</gene>
<dbReference type="EC" id="3.2.2.n1" evidence="2"/>
<evidence type="ECO:0000256" key="2">
    <source>
        <dbReference type="RuleBase" id="RU363015"/>
    </source>
</evidence>
<dbReference type="InterPro" id="IPR005269">
    <property type="entry name" value="LOG"/>
</dbReference>
<evidence type="ECO:0000256" key="1">
    <source>
        <dbReference type="ARBA" id="ARBA00006763"/>
    </source>
</evidence>
<keyword evidence="4" id="KW-1185">Reference proteome</keyword>
<name>A0ABW5S5L5_9BACL</name>
<dbReference type="PANTHER" id="PTHR31223:SF70">
    <property type="entry name" value="LOG FAMILY PROTEIN YJL055W"/>
    <property type="match status" value="1"/>
</dbReference>
<comment type="similarity">
    <text evidence="1 2">Belongs to the LOG family.</text>
</comment>
<sequence length="190" mass="21284">MKRIAIYCGASKGLNPVYEKNAVKLAKWIADNGYELVYGGGKVGLMGIVADTVLENGGRVIGVIPQFLVDREIAHDRLNQLIVTHDMDERKKKMMEMSNCCIALPGGPGTLEEISEAVSWARVGENDSPCIFFNVNGYYDLMQSFFNQMVTEGFLSQADRSKVLITDSFEKINAFIEDYVPPKIRQYSKR</sequence>
<dbReference type="SUPFAM" id="SSF102405">
    <property type="entry name" value="MCP/YpsA-like"/>
    <property type="match status" value="1"/>
</dbReference>
<dbReference type="RefSeq" id="WP_253065131.1">
    <property type="nucleotide sequence ID" value="NZ_JAMXWM010000037.1"/>
</dbReference>
<dbReference type="Gene3D" id="3.40.50.450">
    <property type="match status" value="1"/>
</dbReference>
<evidence type="ECO:0000313" key="3">
    <source>
        <dbReference type="EMBL" id="MFD2695034.1"/>
    </source>
</evidence>
<dbReference type="EMBL" id="JBHUMQ010000035">
    <property type="protein sequence ID" value="MFD2695034.1"/>
    <property type="molecule type" value="Genomic_DNA"/>
</dbReference>
<comment type="caution">
    <text evidence="3">The sequence shown here is derived from an EMBL/GenBank/DDBJ whole genome shotgun (WGS) entry which is preliminary data.</text>
</comment>
<dbReference type="Pfam" id="PF03641">
    <property type="entry name" value="Lysine_decarbox"/>
    <property type="match status" value="1"/>
</dbReference>
<dbReference type="NCBIfam" id="TIGR00730">
    <property type="entry name" value="Rossman fold protein, TIGR00730 family"/>
    <property type="match status" value="1"/>
</dbReference>
<proteinExistence type="inferred from homology"/>
<dbReference type="PANTHER" id="PTHR31223">
    <property type="entry name" value="LOG FAMILY PROTEIN YJL055W"/>
    <property type="match status" value="1"/>
</dbReference>
<evidence type="ECO:0000313" key="4">
    <source>
        <dbReference type="Proteomes" id="UP001597399"/>
    </source>
</evidence>